<evidence type="ECO:0000313" key="2">
    <source>
        <dbReference type="Proteomes" id="UP000067111"/>
    </source>
</evidence>
<dbReference type="OrthoDB" id="6961960at2"/>
<dbReference type="EMBL" id="LRMR01000026">
    <property type="protein sequence ID" value="KWU49361.1"/>
    <property type="molecule type" value="Genomic_DNA"/>
</dbReference>
<dbReference type="RefSeq" id="WP_060755608.1">
    <property type="nucleotide sequence ID" value="NZ_CP087111.1"/>
</dbReference>
<accession>A0A0X7K101</accession>
<organism evidence="1 2">
    <name type="scientific">Pseudomonas palleroniana</name>
    <dbReference type="NCBI Taxonomy" id="191390"/>
    <lineage>
        <taxon>Bacteria</taxon>
        <taxon>Pseudomonadati</taxon>
        <taxon>Pseudomonadota</taxon>
        <taxon>Gammaproteobacteria</taxon>
        <taxon>Pseudomonadales</taxon>
        <taxon>Pseudomonadaceae</taxon>
        <taxon>Pseudomonas</taxon>
    </lineage>
</organism>
<sequence>MDRLDRLNDLLREQNCVIAIDIKFNDFKYHLKLVLSANELGLDAVSLIFHDVSALELNGFGGGLTQFMRLEASRVDNGLDRIRFEMRDVGDDKISFKFFTFGGSIF</sequence>
<reference evidence="2" key="1">
    <citation type="submission" date="2016-01" db="EMBL/GenBank/DDBJ databases">
        <authorList>
            <person name="Gamez R.M."/>
            <person name="Rodriguez F."/>
            <person name="Bernal J.F."/>
            <person name="Agarwala R."/>
            <person name="Landsman D."/>
            <person name="Marino-Ramirez L."/>
        </authorList>
    </citation>
    <scope>NUCLEOTIDE SEQUENCE [LARGE SCALE GENOMIC DNA]</scope>
    <source>
        <strain evidence="2">Ps006</strain>
    </source>
</reference>
<comment type="caution">
    <text evidence="1">The sequence shown here is derived from an EMBL/GenBank/DDBJ whole genome shotgun (WGS) entry which is preliminary data.</text>
</comment>
<protein>
    <submittedName>
        <fullName evidence="1">Uncharacterized protein</fullName>
    </submittedName>
</protein>
<evidence type="ECO:0000313" key="1">
    <source>
        <dbReference type="EMBL" id="KWU49361.1"/>
    </source>
</evidence>
<name>A0A0X7K101_9PSED</name>
<dbReference type="Proteomes" id="UP000067111">
    <property type="component" value="Unassembled WGS sequence"/>
</dbReference>
<dbReference type="AlphaFoldDB" id="A0A0X7K101"/>
<gene>
    <name evidence="1" type="ORF">AWV77_18345</name>
</gene>
<proteinExistence type="predicted"/>